<evidence type="ECO:0000259" key="1">
    <source>
        <dbReference type="Pfam" id="PF00931"/>
    </source>
</evidence>
<dbReference type="GO" id="GO:0043531">
    <property type="term" value="F:ADP binding"/>
    <property type="evidence" value="ECO:0007669"/>
    <property type="project" value="InterPro"/>
</dbReference>
<reference evidence="2" key="3">
    <citation type="submission" date="2015-04" db="UniProtKB">
        <authorList>
            <consortium name="EnsemblPlants"/>
        </authorList>
    </citation>
    <scope>IDENTIFICATION</scope>
</reference>
<dbReference type="SUPFAM" id="SSF52540">
    <property type="entry name" value="P-loop containing nucleoside triphosphate hydrolases"/>
    <property type="match status" value="1"/>
</dbReference>
<organism evidence="2 3">
    <name type="scientific">Leersia perrieri</name>
    <dbReference type="NCBI Taxonomy" id="77586"/>
    <lineage>
        <taxon>Eukaryota</taxon>
        <taxon>Viridiplantae</taxon>
        <taxon>Streptophyta</taxon>
        <taxon>Embryophyta</taxon>
        <taxon>Tracheophyta</taxon>
        <taxon>Spermatophyta</taxon>
        <taxon>Magnoliopsida</taxon>
        <taxon>Liliopsida</taxon>
        <taxon>Poales</taxon>
        <taxon>Poaceae</taxon>
        <taxon>BOP clade</taxon>
        <taxon>Oryzoideae</taxon>
        <taxon>Oryzeae</taxon>
        <taxon>Oryzinae</taxon>
        <taxon>Leersia</taxon>
    </lineage>
</organism>
<proteinExistence type="predicted"/>
<feature type="domain" description="NB-ARC" evidence="1">
    <location>
        <begin position="20"/>
        <end position="141"/>
    </location>
</feature>
<accession>A0A0D9X9J8</accession>
<sequence>MKFRDFKARDVGTAREKILNLIQRNIKNNITVVYFDGWHGFGRTTVLRSIAEVLPSMKALPPELCFDRVILIDCSRWESKRAMQRKIAEDLKLDNKTMAMFDTQDEEDDFNGVDPCSRDAITNVAAVINRTLSQSRFIMIFLNGSDDEIPLTRFGIADYHENVCEAPMDLFGKSMLPTIGRMMGSSKRLEHGRSVIHCIQK</sequence>
<evidence type="ECO:0000313" key="2">
    <source>
        <dbReference type="EnsemblPlants" id="LPERR08G16740.1"/>
    </source>
</evidence>
<reference evidence="3" key="2">
    <citation type="submission" date="2013-12" db="EMBL/GenBank/DDBJ databases">
        <authorList>
            <person name="Yu Y."/>
            <person name="Lee S."/>
            <person name="de Baynast K."/>
            <person name="Wissotski M."/>
            <person name="Liu L."/>
            <person name="Talag J."/>
            <person name="Goicoechea J."/>
            <person name="Angelova A."/>
            <person name="Jetty R."/>
            <person name="Kudrna D."/>
            <person name="Golser W."/>
            <person name="Rivera L."/>
            <person name="Zhang J."/>
            <person name="Wing R."/>
        </authorList>
    </citation>
    <scope>NUCLEOTIDE SEQUENCE</scope>
</reference>
<dbReference type="EnsemblPlants" id="LPERR08G16740.1">
    <property type="protein sequence ID" value="LPERR08G16740.1"/>
    <property type="gene ID" value="LPERR08G16740"/>
</dbReference>
<reference evidence="2 3" key="1">
    <citation type="submission" date="2012-08" db="EMBL/GenBank/DDBJ databases">
        <title>Oryza genome evolution.</title>
        <authorList>
            <person name="Wing R.A."/>
        </authorList>
    </citation>
    <scope>NUCLEOTIDE SEQUENCE</scope>
</reference>
<dbReference type="Pfam" id="PF00931">
    <property type="entry name" value="NB-ARC"/>
    <property type="match status" value="1"/>
</dbReference>
<dbReference type="InterPro" id="IPR002182">
    <property type="entry name" value="NB-ARC"/>
</dbReference>
<dbReference type="AlphaFoldDB" id="A0A0D9X9J8"/>
<dbReference type="Gramene" id="LPERR08G16740.1">
    <property type="protein sequence ID" value="LPERR08G16740.1"/>
    <property type="gene ID" value="LPERR08G16740"/>
</dbReference>
<dbReference type="InterPro" id="IPR027417">
    <property type="entry name" value="P-loop_NTPase"/>
</dbReference>
<keyword evidence="3" id="KW-1185">Reference proteome</keyword>
<dbReference type="STRING" id="77586.A0A0D9X9J8"/>
<dbReference type="HOGENOM" id="CLU_117846_0_0_1"/>
<dbReference type="Proteomes" id="UP000032180">
    <property type="component" value="Chromosome 8"/>
</dbReference>
<protein>
    <recommendedName>
        <fullName evidence="1">NB-ARC domain-containing protein</fullName>
    </recommendedName>
</protein>
<name>A0A0D9X9J8_9ORYZ</name>
<evidence type="ECO:0000313" key="3">
    <source>
        <dbReference type="Proteomes" id="UP000032180"/>
    </source>
</evidence>